<evidence type="ECO:0000256" key="12">
    <source>
        <dbReference type="ARBA" id="ARBA00022840"/>
    </source>
</evidence>
<dbReference type="AlphaFoldDB" id="A0A9X1SFC3"/>
<evidence type="ECO:0000256" key="2">
    <source>
        <dbReference type="ARBA" id="ARBA00001966"/>
    </source>
</evidence>
<keyword evidence="18" id="KW-0812">Transmembrane</keyword>
<dbReference type="SUPFAM" id="SSF55874">
    <property type="entry name" value="ATPase domain of HSP90 chaperone/DNA topoisomerase II/histidine kinase"/>
    <property type="match status" value="1"/>
</dbReference>
<keyword evidence="6" id="KW-0004">4Fe-4S</keyword>
<dbReference type="PANTHER" id="PTHR24421:SF10">
    <property type="entry name" value="NITRATE_NITRITE SENSOR PROTEIN NARQ"/>
    <property type="match status" value="1"/>
</dbReference>
<dbReference type="SMART" id="SM00387">
    <property type="entry name" value="HATPase_c"/>
    <property type="match status" value="1"/>
</dbReference>
<keyword evidence="8" id="KW-0597">Phosphoprotein</keyword>
<comment type="catalytic activity">
    <reaction evidence="1">
        <text>ATP + protein L-histidine = ADP + protein N-phospho-L-histidine.</text>
        <dbReference type="EC" id="2.7.13.3"/>
    </reaction>
</comment>
<dbReference type="InterPro" id="IPR025828">
    <property type="entry name" value="Put_sensor_dom"/>
</dbReference>
<evidence type="ECO:0000256" key="17">
    <source>
        <dbReference type="ARBA" id="ARBA00030800"/>
    </source>
</evidence>
<dbReference type="PRINTS" id="PR00344">
    <property type="entry name" value="BCTRLSENSOR"/>
</dbReference>
<keyword evidence="14" id="KW-0902">Two-component regulatory system</keyword>
<keyword evidence="13" id="KW-0408">Iron</keyword>
<evidence type="ECO:0000256" key="7">
    <source>
        <dbReference type="ARBA" id="ARBA00022490"/>
    </source>
</evidence>
<dbReference type="GO" id="GO:0005524">
    <property type="term" value="F:ATP binding"/>
    <property type="evidence" value="ECO:0007669"/>
    <property type="project" value="UniProtKB-KW"/>
</dbReference>
<comment type="function">
    <text evidence="16">Member of the two-component regulatory system NreB/NreC involved in the control of dissimilatory nitrate/nitrite reduction in response to oxygen. NreB functions as a direct oxygen sensor histidine kinase which is autophosphorylated, in the absence of oxygen, probably at the conserved histidine residue, and transfers its phosphate group probably to a conserved aspartate residue of NreC. NreB/NreC activates the expression of the nitrate (narGHJI) and nitrite (nir) reductase operons, as well as the putative nitrate transporter gene narT.</text>
</comment>
<dbReference type="GO" id="GO:0051539">
    <property type="term" value="F:4 iron, 4 sulfur cluster binding"/>
    <property type="evidence" value="ECO:0007669"/>
    <property type="project" value="UniProtKB-KW"/>
</dbReference>
<organism evidence="20 21">
    <name type="scientific">Arthrobacter caoxuetaonis</name>
    <dbReference type="NCBI Taxonomy" id="2886935"/>
    <lineage>
        <taxon>Bacteria</taxon>
        <taxon>Bacillati</taxon>
        <taxon>Actinomycetota</taxon>
        <taxon>Actinomycetes</taxon>
        <taxon>Micrococcales</taxon>
        <taxon>Micrococcaceae</taxon>
        <taxon>Arthrobacter</taxon>
    </lineage>
</organism>
<evidence type="ECO:0000256" key="13">
    <source>
        <dbReference type="ARBA" id="ARBA00023004"/>
    </source>
</evidence>
<keyword evidence="18" id="KW-1133">Transmembrane helix</keyword>
<keyword evidence="7" id="KW-0963">Cytoplasm</keyword>
<evidence type="ECO:0000256" key="15">
    <source>
        <dbReference type="ARBA" id="ARBA00023014"/>
    </source>
</evidence>
<evidence type="ECO:0000256" key="10">
    <source>
        <dbReference type="ARBA" id="ARBA00022741"/>
    </source>
</evidence>
<evidence type="ECO:0000256" key="11">
    <source>
        <dbReference type="ARBA" id="ARBA00022777"/>
    </source>
</evidence>
<dbReference type="InterPro" id="IPR003594">
    <property type="entry name" value="HATPase_dom"/>
</dbReference>
<dbReference type="Gene3D" id="1.20.5.1930">
    <property type="match status" value="1"/>
</dbReference>
<dbReference type="Pfam" id="PF07730">
    <property type="entry name" value="HisKA_3"/>
    <property type="match status" value="1"/>
</dbReference>
<keyword evidence="18" id="KW-0472">Membrane</keyword>
<keyword evidence="12" id="KW-0067">ATP-binding</keyword>
<name>A0A9X1SFC3_9MICC</name>
<dbReference type="InterPro" id="IPR004358">
    <property type="entry name" value="Sig_transdc_His_kin-like_C"/>
</dbReference>
<keyword evidence="10" id="KW-0547">Nucleotide-binding</keyword>
<dbReference type="EMBL" id="JAJFZV010000011">
    <property type="protein sequence ID" value="MCC3298484.1"/>
    <property type="molecule type" value="Genomic_DNA"/>
</dbReference>
<dbReference type="GO" id="GO:0005737">
    <property type="term" value="C:cytoplasm"/>
    <property type="evidence" value="ECO:0007669"/>
    <property type="project" value="UniProtKB-SubCell"/>
</dbReference>
<reference evidence="20" key="1">
    <citation type="submission" date="2021-10" db="EMBL/GenBank/DDBJ databases">
        <title>Novel species in genus Arthrobacter.</title>
        <authorList>
            <person name="Liu Y."/>
        </authorList>
    </citation>
    <scope>NUCLEOTIDE SEQUENCE</scope>
    <source>
        <strain evidence="20">Zg-Y453</strain>
    </source>
</reference>
<dbReference type="PANTHER" id="PTHR24421">
    <property type="entry name" value="NITRATE/NITRITE SENSOR PROTEIN NARX-RELATED"/>
    <property type="match status" value="1"/>
</dbReference>
<feature type="transmembrane region" description="Helical" evidence="18">
    <location>
        <begin position="25"/>
        <end position="52"/>
    </location>
</feature>
<evidence type="ECO:0000256" key="9">
    <source>
        <dbReference type="ARBA" id="ARBA00022679"/>
    </source>
</evidence>
<evidence type="ECO:0000256" key="6">
    <source>
        <dbReference type="ARBA" id="ARBA00022485"/>
    </source>
</evidence>
<comment type="caution">
    <text evidence="20">The sequence shown here is derived from an EMBL/GenBank/DDBJ whole genome shotgun (WGS) entry which is preliminary data.</text>
</comment>
<evidence type="ECO:0000256" key="5">
    <source>
        <dbReference type="ARBA" id="ARBA00017322"/>
    </source>
</evidence>
<evidence type="ECO:0000256" key="1">
    <source>
        <dbReference type="ARBA" id="ARBA00000085"/>
    </source>
</evidence>
<dbReference type="Proteomes" id="UP001139158">
    <property type="component" value="Unassembled WGS sequence"/>
</dbReference>
<evidence type="ECO:0000256" key="16">
    <source>
        <dbReference type="ARBA" id="ARBA00024827"/>
    </source>
</evidence>
<evidence type="ECO:0000313" key="21">
    <source>
        <dbReference type="Proteomes" id="UP001139158"/>
    </source>
</evidence>
<evidence type="ECO:0000256" key="8">
    <source>
        <dbReference type="ARBA" id="ARBA00022553"/>
    </source>
</evidence>
<dbReference type="Gene3D" id="3.30.565.10">
    <property type="entry name" value="Histidine kinase-like ATPase, C-terminal domain"/>
    <property type="match status" value="1"/>
</dbReference>
<keyword evidence="15" id="KW-0479">Metal-binding</keyword>
<comment type="subcellular location">
    <subcellularLocation>
        <location evidence="3">Cytoplasm</location>
    </subcellularLocation>
</comment>
<accession>A0A9X1SFC3</accession>
<dbReference type="Pfam" id="PF13796">
    <property type="entry name" value="Sensor"/>
    <property type="match status" value="1"/>
</dbReference>
<dbReference type="RefSeq" id="WP_227896348.1">
    <property type="nucleotide sequence ID" value="NZ_CP099466.1"/>
</dbReference>
<protein>
    <recommendedName>
        <fullName evidence="5">Oxygen sensor histidine kinase NreB</fullName>
        <ecNumber evidence="4">2.7.13.3</ecNumber>
    </recommendedName>
    <alternativeName>
        <fullName evidence="17">Nitrogen regulation protein B</fullName>
    </alternativeName>
</protein>
<dbReference type="InterPro" id="IPR036890">
    <property type="entry name" value="HATPase_C_sf"/>
</dbReference>
<keyword evidence="21" id="KW-1185">Reference proteome</keyword>
<evidence type="ECO:0000259" key="19">
    <source>
        <dbReference type="SMART" id="SM00387"/>
    </source>
</evidence>
<comment type="cofactor">
    <cofactor evidence="2">
        <name>[4Fe-4S] cluster</name>
        <dbReference type="ChEBI" id="CHEBI:49883"/>
    </cofactor>
</comment>
<keyword evidence="15" id="KW-0411">Iron-sulfur</keyword>
<feature type="transmembrane region" description="Helical" evidence="18">
    <location>
        <begin position="162"/>
        <end position="180"/>
    </location>
</feature>
<evidence type="ECO:0000313" key="20">
    <source>
        <dbReference type="EMBL" id="MCC3298484.1"/>
    </source>
</evidence>
<keyword evidence="9" id="KW-0808">Transferase</keyword>
<evidence type="ECO:0000256" key="3">
    <source>
        <dbReference type="ARBA" id="ARBA00004496"/>
    </source>
</evidence>
<dbReference type="Pfam" id="PF02518">
    <property type="entry name" value="HATPase_c"/>
    <property type="match status" value="1"/>
</dbReference>
<feature type="transmembrane region" description="Helical" evidence="18">
    <location>
        <begin position="109"/>
        <end position="142"/>
    </location>
</feature>
<dbReference type="InterPro" id="IPR011712">
    <property type="entry name" value="Sig_transdc_His_kin_sub3_dim/P"/>
</dbReference>
<proteinExistence type="predicted"/>
<evidence type="ECO:0000256" key="14">
    <source>
        <dbReference type="ARBA" id="ARBA00023012"/>
    </source>
</evidence>
<dbReference type="GO" id="GO:0000155">
    <property type="term" value="F:phosphorelay sensor kinase activity"/>
    <property type="evidence" value="ECO:0007669"/>
    <property type="project" value="InterPro"/>
</dbReference>
<dbReference type="InterPro" id="IPR050482">
    <property type="entry name" value="Sensor_HK_TwoCompSys"/>
</dbReference>
<dbReference type="EC" id="2.7.13.3" evidence="4"/>
<evidence type="ECO:0000256" key="4">
    <source>
        <dbReference type="ARBA" id="ARBA00012438"/>
    </source>
</evidence>
<keyword evidence="11 20" id="KW-0418">Kinase</keyword>
<gene>
    <name evidence="20" type="ORF">LJ757_11790</name>
</gene>
<dbReference type="GO" id="GO:0046983">
    <property type="term" value="F:protein dimerization activity"/>
    <property type="evidence" value="ECO:0007669"/>
    <property type="project" value="InterPro"/>
</dbReference>
<dbReference type="GO" id="GO:0016020">
    <property type="term" value="C:membrane"/>
    <property type="evidence" value="ECO:0007669"/>
    <property type="project" value="InterPro"/>
</dbReference>
<evidence type="ECO:0000256" key="18">
    <source>
        <dbReference type="SAM" id="Phobius"/>
    </source>
</evidence>
<sequence>MRWPTQAGLRARTADAAFLLREAAYWLASLAALVAGLVLLPFLSLGIGLYALPGALRILDFLAAHAQERSAGFAGAVIPFDRRRLSGRYSFGELASLVTAPETKRDLSWLLFHAAFALLAGAVALALPAGAALYLLVSPLWMLFPPESPLEMTITITSWPEAFLGMLLGVAYAVLAWFLLPWMARRLSEGTLAILSPRRYDELSRRIQDLSTARASALAAHAAELRRIERELHDGAQNRLVGVVMMLGLAQRAAETDPAAALPFLARAQDAASEALTGLRAAVHDIYPPVLDELGLGGAASALTSRSPIPCSLDVGGLQRAPAAVESAAYFVLAEALTNAAKHSGASRIEVVLRTESTPREDVLVVEVTDDGRGGAEASSADAAFAEFAPAPGSPAVPPALAADAAADTETFAAAGTALATNTVATNTVATNTVATETVTTPAGAARAAGGGSGTGLTGIARRAAAFGGRLVLTSPAGGPTNLRVELPCAF</sequence>
<feature type="domain" description="Histidine kinase/HSP90-like ATPase" evidence="19">
    <location>
        <begin position="324"/>
        <end position="491"/>
    </location>
</feature>